<dbReference type="EMBL" id="JBEVCJ010000029">
    <property type="protein sequence ID" value="MET1256870.1"/>
    <property type="molecule type" value="Genomic_DNA"/>
</dbReference>
<name>A0ABV2BY77_9GAMM</name>
<dbReference type="NCBIfam" id="NF001195">
    <property type="entry name" value="PRK00162.1"/>
    <property type="match status" value="1"/>
</dbReference>
<dbReference type="SMART" id="SM00450">
    <property type="entry name" value="RHOD"/>
    <property type="match status" value="1"/>
</dbReference>
<dbReference type="InterPro" id="IPR036873">
    <property type="entry name" value="Rhodanese-like_dom_sf"/>
</dbReference>
<dbReference type="PANTHER" id="PTHR43031:SF6">
    <property type="entry name" value="THIOSULFATE SULFURTRANSFERASE GLPE"/>
    <property type="match status" value="1"/>
</dbReference>
<evidence type="ECO:0000313" key="2">
    <source>
        <dbReference type="Proteomes" id="UP001548189"/>
    </source>
</evidence>
<dbReference type="Proteomes" id="UP001548189">
    <property type="component" value="Unassembled WGS sequence"/>
</dbReference>
<dbReference type="InterPro" id="IPR023695">
    <property type="entry name" value="Thiosulf_sulfurTrfase"/>
</dbReference>
<protein>
    <submittedName>
        <fullName evidence="1">Thiosulfate sulfurtransferase GlpE</fullName>
        <ecNumber evidence="1">2.8.1.1</ecNumber>
    </submittedName>
</protein>
<accession>A0ABV2BY77</accession>
<keyword evidence="2" id="KW-1185">Reference proteome</keyword>
<dbReference type="CDD" id="cd01444">
    <property type="entry name" value="GlpE_ST"/>
    <property type="match status" value="1"/>
</dbReference>
<keyword evidence="1" id="KW-0808">Transferase</keyword>
<dbReference type="PROSITE" id="PS50206">
    <property type="entry name" value="RHODANESE_3"/>
    <property type="match status" value="1"/>
</dbReference>
<dbReference type="GO" id="GO:0004792">
    <property type="term" value="F:thiosulfate-cyanide sulfurtransferase activity"/>
    <property type="evidence" value="ECO:0007669"/>
    <property type="project" value="UniProtKB-EC"/>
</dbReference>
<dbReference type="Gene3D" id="3.40.250.10">
    <property type="entry name" value="Rhodanese-like domain"/>
    <property type="match status" value="1"/>
</dbReference>
<dbReference type="EC" id="2.8.1.1" evidence="1"/>
<reference evidence="1 2" key="1">
    <citation type="submission" date="2024-06" db="EMBL/GenBank/DDBJ databases">
        <authorList>
            <person name="Li F."/>
        </authorList>
    </citation>
    <scope>NUCLEOTIDE SEQUENCE [LARGE SCALE GENOMIC DNA]</scope>
    <source>
        <strain evidence="1 2">GXAS 311</strain>
    </source>
</reference>
<dbReference type="InterPro" id="IPR001763">
    <property type="entry name" value="Rhodanese-like_dom"/>
</dbReference>
<sequence>MLSVFKRISVDEAATLIEEQQALVVDIRDVNTFANGHINQAIRVDNDNLRQFLDSNDKSRPLVVCCYHGNSSQSAAQMFFEQGFTQSYSMDGGMCEWVIKHPVVSS</sequence>
<comment type="caution">
    <text evidence="1">The sequence shown here is derived from an EMBL/GenBank/DDBJ whole genome shotgun (WGS) entry which is preliminary data.</text>
</comment>
<dbReference type="InterPro" id="IPR050229">
    <property type="entry name" value="GlpE_sulfurtransferase"/>
</dbReference>
<proteinExistence type="predicted"/>
<dbReference type="Pfam" id="PF00581">
    <property type="entry name" value="Rhodanese"/>
    <property type="match status" value="1"/>
</dbReference>
<dbReference type="SUPFAM" id="SSF52821">
    <property type="entry name" value="Rhodanese/Cell cycle control phosphatase"/>
    <property type="match status" value="1"/>
</dbReference>
<dbReference type="PANTHER" id="PTHR43031">
    <property type="entry name" value="FAD-DEPENDENT OXIDOREDUCTASE"/>
    <property type="match status" value="1"/>
</dbReference>
<organism evidence="1 2">
    <name type="scientific">Aliikangiella maris</name>
    <dbReference type="NCBI Taxonomy" id="3162458"/>
    <lineage>
        <taxon>Bacteria</taxon>
        <taxon>Pseudomonadati</taxon>
        <taxon>Pseudomonadota</taxon>
        <taxon>Gammaproteobacteria</taxon>
        <taxon>Oceanospirillales</taxon>
        <taxon>Pleioneaceae</taxon>
        <taxon>Aliikangiella</taxon>
    </lineage>
</organism>
<evidence type="ECO:0000313" key="1">
    <source>
        <dbReference type="EMBL" id="MET1256870.1"/>
    </source>
</evidence>
<gene>
    <name evidence="1" type="primary">glpE</name>
    <name evidence="1" type="ORF">ABVT43_17135</name>
</gene>